<dbReference type="SUPFAM" id="SSF57938">
    <property type="entry name" value="DnaJ/Hsp40 cysteine-rich domain"/>
    <property type="match status" value="1"/>
</dbReference>
<sequence length="70" mass="7963">MGLINAFSDWRENRKEKKRADMEAKGFCPDCGGRGFNVVAHSEAYYIPPMDCFGCDGSGLYSDWERNQFS</sequence>
<keyword evidence="1" id="KW-0645">Protease</keyword>
<evidence type="ECO:0000313" key="1">
    <source>
        <dbReference type="EMBL" id="MRG85673.1"/>
    </source>
</evidence>
<dbReference type="Proteomes" id="UP000480185">
    <property type="component" value="Unassembled WGS sequence"/>
</dbReference>
<dbReference type="InterPro" id="IPR036410">
    <property type="entry name" value="HSP_DnaJ_Cys-rich_dom_sf"/>
</dbReference>
<dbReference type="RefSeq" id="WP_153727589.1">
    <property type="nucleotide sequence ID" value="NZ_WJNH01000002.1"/>
</dbReference>
<reference evidence="1 2" key="1">
    <citation type="submission" date="2019-11" db="EMBL/GenBank/DDBJ databases">
        <authorList>
            <person name="Li J."/>
        </authorList>
    </citation>
    <scope>NUCLEOTIDE SEQUENCE [LARGE SCALE GENOMIC DNA]</scope>
    <source>
        <strain evidence="1 2">J4</strain>
    </source>
</reference>
<name>A0A6G1X3V6_9BACI</name>
<organism evidence="1 2">
    <name type="scientific">Salinibacillus xinjiangensis</name>
    <dbReference type="NCBI Taxonomy" id="1229268"/>
    <lineage>
        <taxon>Bacteria</taxon>
        <taxon>Bacillati</taxon>
        <taxon>Bacillota</taxon>
        <taxon>Bacilli</taxon>
        <taxon>Bacillales</taxon>
        <taxon>Bacillaceae</taxon>
        <taxon>Salinibacillus</taxon>
    </lineage>
</organism>
<keyword evidence="2" id="KW-1185">Reference proteome</keyword>
<dbReference type="GO" id="GO:0004177">
    <property type="term" value="F:aminopeptidase activity"/>
    <property type="evidence" value="ECO:0007669"/>
    <property type="project" value="UniProtKB-KW"/>
</dbReference>
<keyword evidence="1" id="KW-0378">Hydrolase</keyword>
<proteinExistence type="predicted"/>
<protein>
    <submittedName>
        <fullName evidence="1">Methionine aminopeptidase</fullName>
    </submittedName>
</protein>
<dbReference type="OrthoDB" id="2882832at2"/>
<dbReference type="EMBL" id="WJNH01000002">
    <property type="protein sequence ID" value="MRG85673.1"/>
    <property type="molecule type" value="Genomic_DNA"/>
</dbReference>
<keyword evidence="1" id="KW-0031">Aminopeptidase</keyword>
<dbReference type="AlphaFoldDB" id="A0A6G1X3V6"/>
<comment type="caution">
    <text evidence="1">The sequence shown here is derived from an EMBL/GenBank/DDBJ whole genome shotgun (WGS) entry which is preliminary data.</text>
</comment>
<accession>A0A6G1X3V6</accession>
<gene>
    <name evidence="1" type="ORF">GH754_04910</name>
</gene>
<evidence type="ECO:0000313" key="2">
    <source>
        <dbReference type="Proteomes" id="UP000480185"/>
    </source>
</evidence>